<keyword evidence="2" id="KW-1185">Reference proteome</keyword>
<proteinExistence type="predicted"/>
<evidence type="ECO:0000313" key="2">
    <source>
        <dbReference type="Proteomes" id="UP000053237"/>
    </source>
</evidence>
<comment type="caution">
    <text evidence="1">The sequence shown here is derived from an EMBL/GenBank/DDBJ whole genome shotgun (WGS) entry which is preliminary data.</text>
</comment>
<dbReference type="Proteomes" id="UP000053237">
    <property type="component" value="Unassembled WGS sequence"/>
</dbReference>
<accession>A0A024GEJ8</accession>
<protein>
    <submittedName>
        <fullName evidence="1">Uncharacterized protein</fullName>
    </submittedName>
</protein>
<evidence type="ECO:0000313" key="1">
    <source>
        <dbReference type="EMBL" id="CCI45119.1"/>
    </source>
</evidence>
<sequence length="82" mass="9055">MSLSLSASPSPSTSTIAPEDSTFTALQQGVDEYEESNELFCVKSNVSLKSYRAAQILSQRQPATSPVQVWIECCKRCTVFYI</sequence>
<organism evidence="1 2">
    <name type="scientific">Albugo candida</name>
    <dbReference type="NCBI Taxonomy" id="65357"/>
    <lineage>
        <taxon>Eukaryota</taxon>
        <taxon>Sar</taxon>
        <taxon>Stramenopiles</taxon>
        <taxon>Oomycota</taxon>
        <taxon>Peronosporomycetes</taxon>
        <taxon>Albuginales</taxon>
        <taxon>Albuginaceae</taxon>
        <taxon>Albugo</taxon>
    </lineage>
</organism>
<dbReference type="EMBL" id="CAIX01000090">
    <property type="protein sequence ID" value="CCI45119.1"/>
    <property type="molecule type" value="Genomic_DNA"/>
</dbReference>
<dbReference type="InParanoid" id="A0A024GEJ8"/>
<reference evidence="1 2" key="1">
    <citation type="submission" date="2012-05" db="EMBL/GenBank/DDBJ databases">
        <title>Recombination and specialization in a pathogen metapopulation.</title>
        <authorList>
            <person name="Gardiner A."/>
            <person name="Kemen E."/>
            <person name="Schultz-Larsen T."/>
            <person name="MacLean D."/>
            <person name="Van Oosterhout C."/>
            <person name="Jones J.D.G."/>
        </authorList>
    </citation>
    <scope>NUCLEOTIDE SEQUENCE [LARGE SCALE GENOMIC DNA]</scope>
    <source>
        <strain evidence="1 2">Ac Nc2</strain>
    </source>
</reference>
<name>A0A024GEJ8_9STRA</name>
<gene>
    <name evidence="1" type="ORF">BN9_059920</name>
</gene>
<dbReference type="AlphaFoldDB" id="A0A024GEJ8"/>